<name>A0A1B1S6B4_9BACT</name>
<dbReference type="AlphaFoldDB" id="A0A1B1S6B4"/>
<comment type="similarity">
    <text evidence="1">Belongs to the universal stress protein A family.</text>
</comment>
<dbReference type="Pfam" id="PF00582">
    <property type="entry name" value="Usp"/>
    <property type="match status" value="1"/>
</dbReference>
<dbReference type="GeneID" id="65535262"/>
<dbReference type="InterPro" id="IPR006015">
    <property type="entry name" value="Universal_stress_UspA"/>
</dbReference>
<dbReference type="Proteomes" id="UP000186351">
    <property type="component" value="Chromosome"/>
</dbReference>
<dbReference type="PANTHER" id="PTHR46268:SF6">
    <property type="entry name" value="UNIVERSAL STRESS PROTEIN UP12"/>
    <property type="match status" value="1"/>
</dbReference>
<dbReference type="PRINTS" id="PR01438">
    <property type="entry name" value="UNVRSLSTRESS"/>
</dbReference>
<dbReference type="SUPFAM" id="SSF52402">
    <property type="entry name" value="Adenine nucleotide alpha hydrolases-like"/>
    <property type="match status" value="2"/>
</dbReference>
<accession>A0A1Z2XFH4</accession>
<gene>
    <name evidence="3" type="ORF">A4V02_00230</name>
</gene>
<keyword evidence="4" id="KW-1185">Reference proteome</keyword>
<reference evidence="4" key="1">
    <citation type="submission" date="2016-04" db="EMBL/GenBank/DDBJ databases">
        <title>Complete Genome Sequences of Twelve Strains of a Stable Defined Moderately Diverse Mouse Microbiota 2 (sDMDMm2).</title>
        <authorList>
            <person name="Uchimura Y."/>
            <person name="Wyss M."/>
            <person name="Brugiroux S."/>
            <person name="Limenitakis J.P."/>
            <person name="Stecher B."/>
            <person name="McCoy K.D."/>
            <person name="Macpherson A.J."/>
        </authorList>
    </citation>
    <scope>NUCLEOTIDE SEQUENCE [LARGE SCALE GENOMIC DNA]</scope>
    <source>
        <strain evidence="4">YL27</strain>
    </source>
</reference>
<evidence type="ECO:0000313" key="3">
    <source>
        <dbReference type="EMBL" id="ANU62327.1"/>
    </source>
</evidence>
<dbReference type="Gene3D" id="3.40.50.12370">
    <property type="match status" value="1"/>
</dbReference>
<dbReference type="KEGG" id="pary:A4V02_00230"/>
<dbReference type="EMBL" id="CP015402">
    <property type="protein sequence ID" value="ANU62327.1"/>
    <property type="molecule type" value="Genomic_DNA"/>
</dbReference>
<dbReference type="OrthoDB" id="9788959at2"/>
<dbReference type="PANTHER" id="PTHR46268">
    <property type="entry name" value="STRESS RESPONSE PROTEIN NHAX"/>
    <property type="match status" value="1"/>
</dbReference>
<sequence length="379" mass="42432">MSSTAEPRLITVAIHTYDHAVALKALLEGEGVKAVLQNVNLSAPVVSSGVRVRILESDLPKALRIIENRDIFLPVPGDGEKRQEGHFILVPVDFTEHSIKAVDIAFGIGARHHGRIVLLNAFLDPDIAIPSQLSDTLSYEDVADAELRRELDIEARHTMELFARRLRERIKSSELPAVKFTTEVLEGLPEEVITEYAKENVPSLIVMGTRESDKKGRELVGSVTAEVLDSCRFPIITIPESASFRDLSDLHHAVLFCNLDQDDILTMDALYGLFADRSLCVTLISIPDRKGGGRLRRKAQSVEPLLEYCREHYPRFEYHAATMSPGNLVEDFEALGRDRHIDFIVVSNKKKNMFARLFNPSLAHRLLFHADIPMMAIPV</sequence>
<evidence type="ECO:0000256" key="1">
    <source>
        <dbReference type="ARBA" id="ARBA00008791"/>
    </source>
</evidence>
<evidence type="ECO:0000259" key="2">
    <source>
        <dbReference type="Pfam" id="PF00582"/>
    </source>
</evidence>
<dbReference type="CDD" id="cd00293">
    <property type="entry name" value="USP-like"/>
    <property type="match status" value="1"/>
</dbReference>
<organism evidence="3 4">
    <name type="scientific">Muribaculum intestinale</name>
    <dbReference type="NCBI Taxonomy" id="1796646"/>
    <lineage>
        <taxon>Bacteria</taxon>
        <taxon>Pseudomonadati</taxon>
        <taxon>Bacteroidota</taxon>
        <taxon>Bacteroidia</taxon>
        <taxon>Bacteroidales</taxon>
        <taxon>Muribaculaceae</taxon>
        <taxon>Muribaculum</taxon>
    </lineage>
</organism>
<dbReference type="RefSeq" id="WP_068959727.1">
    <property type="nucleotide sequence ID" value="NZ_CAJTAP010000023.1"/>
</dbReference>
<dbReference type="STRING" id="1796646.A4V02_00230"/>
<proteinExistence type="inferred from homology"/>
<feature type="domain" description="UspA" evidence="2">
    <location>
        <begin position="88"/>
        <end position="238"/>
    </location>
</feature>
<evidence type="ECO:0000313" key="4">
    <source>
        <dbReference type="Proteomes" id="UP000186351"/>
    </source>
</evidence>
<dbReference type="InterPro" id="IPR006016">
    <property type="entry name" value="UspA"/>
</dbReference>
<protein>
    <recommendedName>
        <fullName evidence="2">UspA domain-containing protein</fullName>
    </recommendedName>
</protein>
<accession>A0A1B1S6B4</accession>